<sequence>MDNSSDKWAPMLCQERFDSFAQIRKYHVELLTYWSNLIAYRLQSQTTEGYYDILDSLTELANYISLAGIMLHVDESSLLTESSVEQHCHERTKYIFLSERMLEMIHFLTTYPDMMQLSDVLKMYAVQLGRLRFLGDGSPVDEYADGLEKIAAELCPKWRANPEHWHSTAWTELQIGMNSSSWCLVDSI</sequence>
<name>A0AAD6C6Q7_9EURO</name>
<dbReference type="GeneID" id="81598244"/>
<dbReference type="Proteomes" id="UP001213681">
    <property type="component" value="Unassembled WGS sequence"/>
</dbReference>
<dbReference type="EMBL" id="JAPVEA010000005">
    <property type="protein sequence ID" value="KAJ5453663.1"/>
    <property type="molecule type" value="Genomic_DNA"/>
</dbReference>
<keyword evidence="2" id="KW-1185">Reference proteome</keyword>
<proteinExistence type="predicted"/>
<evidence type="ECO:0000313" key="1">
    <source>
        <dbReference type="EMBL" id="KAJ5453663.1"/>
    </source>
</evidence>
<evidence type="ECO:0000313" key="2">
    <source>
        <dbReference type="Proteomes" id="UP001213681"/>
    </source>
</evidence>
<comment type="caution">
    <text evidence="1">The sequence shown here is derived from an EMBL/GenBank/DDBJ whole genome shotgun (WGS) entry which is preliminary data.</text>
</comment>
<dbReference type="RefSeq" id="XP_056766619.1">
    <property type="nucleotide sequence ID" value="XM_056908001.1"/>
</dbReference>
<gene>
    <name evidence="1" type="ORF">N7458_004619</name>
</gene>
<protein>
    <submittedName>
        <fullName evidence="1">Uncharacterized protein</fullName>
    </submittedName>
</protein>
<organism evidence="1 2">
    <name type="scientific">Penicillium daleae</name>
    <dbReference type="NCBI Taxonomy" id="63821"/>
    <lineage>
        <taxon>Eukaryota</taxon>
        <taxon>Fungi</taxon>
        <taxon>Dikarya</taxon>
        <taxon>Ascomycota</taxon>
        <taxon>Pezizomycotina</taxon>
        <taxon>Eurotiomycetes</taxon>
        <taxon>Eurotiomycetidae</taxon>
        <taxon>Eurotiales</taxon>
        <taxon>Aspergillaceae</taxon>
        <taxon>Penicillium</taxon>
    </lineage>
</organism>
<reference evidence="1" key="2">
    <citation type="journal article" date="2023" name="IMA Fungus">
        <title>Comparative genomic study of the Penicillium genus elucidates a diverse pangenome and 15 lateral gene transfer events.</title>
        <authorList>
            <person name="Petersen C."/>
            <person name="Sorensen T."/>
            <person name="Nielsen M.R."/>
            <person name="Sondergaard T.E."/>
            <person name="Sorensen J.L."/>
            <person name="Fitzpatrick D.A."/>
            <person name="Frisvad J.C."/>
            <person name="Nielsen K.L."/>
        </authorList>
    </citation>
    <scope>NUCLEOTIDE SEQUENCE</scope>
    <source>
        <strain evidence="1">IBT 16125</strain>
    </source>
</reference>
<reference evidence="1" key="1">
    <citation type="submission" date="2022-12" db="EMBL/GenBank/DDBJ databases">
        <authorList>
            <person name="Petersen C."/>
        </authorList>
    </citation>
    <scope>NUCLEOTIDE SEQUENCE</scope>
    <source>
        <strain evidence="1">IBT 16125</strain>
    </source>
</reference>
<dbReference type="AlphaFoldDB" id="A0AAD6C6Q7"/>
<accession>A0AAD6C6Q7</accession>